<feature type="compositionally biased region" description="Basic and acidic residues" evidence="1">
    <location>
        <begin position="114"/>
        <end position="127"/>
    </location>
</feature>
<evidence type="ECO:0000256" key="1">
    <source>
        <dbReference type="SAM" id="MobiDB-lite"/>
    </source>
</evidence>
<evidence type="ECO:0000313" key="3">
    <source>
        <dbReference type="Proteomes" id="UP001501563"/>
    </source>
</evidence>
<feature type="region of interest" description="Disordered" evidence="1">
    <location>
        <begin position="1"/>
        <end position="42"/>
    </location>
</feature>
<feature type="region of interest" description="Disordered" evidence="1">
    <location>
        <begin position="96"/>
        <end position="157"/>
    </location>
</feature>
<gene>
    <name evidence="2" type="ORF">GCM10022207_64080</name>
</gene>
<name>A0ABP7KX71_9ACTN</name>
<keyword evidence="3" id="KW-1185">Reference proteome</keyword>
<comment type="caution">
    <text evidence="2">The sequence shown here is derived from an EMBL/GenBank/DDBJ whole genome shotgun (WGS) entry which is preliminary data.</text>
</comment>
<protein>
    <submittedName>
        <fullName evidence="2">Uncharacterized protein</fullName>
    </submittedName>
</protein>
<evidence type="ECO:0000313" key="2">
    <source>
        <dbReference type="EMBL" id="GAA3887837.1"/>
    </source>
</evidence>
<sequence length="157" mass="16870">MGPVARTQAQLNAPDGLGGSGAGVSLSGAGREATTGCAPGTKAHMGGPATRWITAVRRTCSLKEWERNGYLVRERERRADGTLGAAAYFITAMPEPLAGRPSRHHRLPTTQRVTAKDNRRAESEPQSHRGRHSGILPPAWHDTSPAITHQLVRGEPR</sequence>
<dbReference type="Proteomes" id="UP001501563">
    <property type="component" value="Unassembled WGS sequence"/>
</dbReference>
<organism evidence="2 3">
    <name type="scientific">Streptomyces lannensis</name>
    <dbReference type="NCBI Taxonomy" id="766498"/>
    <lineage>
        <taxon>Bacteria</taxon>
        <taxon>Bacillati</taxon>
        <taxon>Actinomycetota</taxon>
        <taxon>Actinomycetes</taxon>
        <taxon>Kitasatosporales</taxon>
        <taxon>Streptomycetaceae</taxon>
        <taxon>Streptomyces</taxon>
    </lineage>
</organism>
<reference evidence="3" key="1">
    <citation type="journal article" date="2019" name="Int. J. Syst. Evol. Microbiol.">
        <title>The Global Catalogue of Microorganisms (GCM) 10K type strain sequencing project: providing services to taxonomists for standard genome sequencing and annotation.</title>
        <authorList>
            <consortium name="The Broad Institute Genomics Platform"/>
            <consortium name="The Broad Institute Genome Sequencing Center for Infectious Disease"/>
            <person name="Wu L."/>
            <person name="Ma J."/>
        </authorList>
    </citation>
    <scope>NUCLEOTIDE SEQUENCE [LARGE SCALE GENOMIC DNA]</scope>
    <source>
        <strain evidence="3">JCM 16578</strain>
    </source>
</reference>
<accession>A0ABP7KX71</accession>
<dbReference type="EMBL" id="BAAAZA010000023">
    <property type="protein sequence ID" value="GAA3887837.1"/>
    <property type="molecule type" value="Genomic_DNA"/>
</dbReference>
<proteinExistence type="predicted"/>